<dbReference type="InterPro" id="IPR029052">
    <property type="entry name" value="Metallo-depent_PP-like"/>
</dbReference>
<dbReference type="InterPro" id="IPR008963">
    <property type="entry name" value="Purple_acid_Pase-like_N"/>
</dbReference>
<dbReference type="InterPro" id="IPR039331">
    <property type="entry name" value="PAPs-like"/>
</dbReference>
<dbReference type="EMBL" id="FOUA01000001">
    <property type="protein sequence ID" value="SFL61337.1"/>
    <property type="molecule type" value="Genomic_DNA"/>
</dbReference>
<organism evidence="4 5">
    <name type="scientific">Halopseudomonas bauzanensis</name>
    <dbReference type="NCBI Taxonomy" id="653930"/>
    <lineage>
        <taxon>Bacteria</taxon>
        <taxon>Pseudomonadati</taxon>
        <taxon>Pseudomonadota</taxon>
        <taxon>Gammaproteobacteria</taxon>
        <taxon>Pseudomonadales</taxon>
        <taxon>Pseudomonadaceae</taxon>
        <taxon>Halopseudomonas</taxon>
    </lineage>
</organism>
<protein>
    <submittedName>
        <fullName evidence="4">Calcineurin-like phosphoesterase</fullName>
    </submittedName>
</protein>
<dbReference type="SUPFAM" id="SSF49363">
    <property type="entry name" value="Purple acid phosphatase, N-terminal domain"/>
    <property type="match status" value="1"/>
</dbReference>
<dbReference type="Pfam" id="PF00149">
    <property type="entry name" value="Metallophos"/>
    <property type="match status" value="1"/>
</dbReference>
<dbReference type="GO" id="GO:0003993">
    <property type="term" value="F:acid phosphatase activity"/>
    <property type="evidence" value="ECO:0007669"/>
    <property type="project" value="InterPro"/>
</dbReference>
<dbReference type="Proteomes" id="UP000186599">
    <property type="component" value="Unassembled WGS sequence"/>
</dbReference>
<gene>
    <name evidence="4" type="ORF">SAMN04487855_0368</name>
    <name evidence="3" type="ORF">SAMN05216589_1259</name>
</gene>
<evidence type="ECO:0000313" key="6">
    <source>
        <dbReference type="Proteomes" id="UP000186904"/>
    </source>
</evidence>
<evidence type="ECO:0000313" key="4">
    <source>
        <dbReference type="EMBL" id="SFL61337.1"/>
    </source>
</evidence>
<sequence>MTRGAAMLARHHNPTENKCMKKTALASLIVAASSLWLAGCLDGSSSSNDNAAPAPGETAPDTRVRVLPYLQNPTDTAISVIWFTDTDVAGELVVEGVGSFTSEPELVEALGYGDSEVEYIHGERNFGGIHADVAAGQAPALPYRHVVRVEGLSAATTYEYQVRQPGSETLMEAQFTTAPAVGERASIRFLAMSDMETEPESTEKNVAWGASALVIGGDKLATDPATYDRLYPVDQTTGYRANIQYAMERQPDFWAIAGDLVEKGGRQLDWDEFWRHAAGEWSDFASSTPIFPALGNHENYWHPEGGSYTPPAVMRSYDKWNSYWELPRNYGTDERYEKRYYRVDYGPVTLITLDSSNGDDSDPLKDTNLAIDGVQSRVPDFNRGSEQWNWAVSELADAQAKGQVIFVQFHHMPFGTGVHSLPSGSAGIPNNEDNQSGQPMRIYHELFERYGVTAVLAGHDELLEYVQLDGVHYWDVGFAGDGLRGPGYAPTTDYVPFNQLPTEAQETHWSAHGDAPEIWNGNQLIDGGKHYGFLEVEVRPAGSHDYEVIMTPRYVFPLMDEQGEVTGEFAHRQYNKVVRVQVQR</sequence>
<evidence type="ECO:0000256" key="1">
    <source>
        <dbReference type="ARBA" id="ARBA00022729"/>
    </source>
</evidence>
<dbReference type="Proteomes" id="UP000186904">
    <property type="component" value="Unassembled WGS sequence"/>
</dbReference>
<evidence type="ECO:0000313" key="3">
    <source>
        <dbReference type="EMBL" id="SER67051.1"/>
    </source>
</evidence>
<dbReference type="PANTHER" id="PTHR22953:SF153">
    <property type="entry name" value="PURPLE ACID PHOSPHATASE"/>
    <property type="match status" value="1"/>
</dbReference>
<dbReference type="SUPFAM" id="SSF56300">
    <property type="entry name" value="Metallo-dependent phosphatases"/>
    <property type="match status" value="1"/>
</dbReference>
<reference evidence="5 6" key="1">
    <citation type="submission" date="2016-10" db="EMBL/GenBank/DDBJ databases">
        <authorList>
            <person name="de Groot N.N."/>
        </authorList>
    </citation>
    <scope>NUCLEOTIDE SEQUENCE [LARGE SCALE GENOMIC DNA]</scope>
    <source>
        <strain evidence="4 5">CGMCC 1.9095</strain>
        <strain evidence="3 6">DSM 22558</strain>
    </source>
</reference>
<accession>A0A1I4J523</accession>
<dbReference type="GO" id="GO:0046872">
    <property type="term" value="F:metal ion binding"/>
    <property type="evidence" value="ECO:0007669"/>
    <property type="project" value="InterPro"/>
</dbReference>
<keyword evidence="5" id="KW-1185">Reference proteome</keyword>
<keyword evidence="1" id="KW-0732">Signal</keyword>
<proteinExistence type="predicted"/>
<dbReference type="PANTHER" id="PTHR22953">
    <property type="entry name" value="ACID PHOSPHATASE RELATED"/>
    <property type="match status" value="1"/>
</dbReference>
<evidence type="ECO:0000259" key="2">
    <source>
        <dbReference type="Pfam" id="PF00149"/>
    </source>
</evidence>
<evidence type="ECO:0000313" key="5">
    <source>
        <dbReference type="Proteomes" id="UP000186599"/>
    </source>
</evidence>
<dbReference type="STRING" id="653930.SAMN05216589_1259"/>
<dbReference type="Gene3D" id="3.60.21.10">
    <property type="match status" value="1"/>
</dbReference>
<dbReference type="EMBL" id="FOGN01000001">
    <property type="protein sequence ID" value="SER67051.1"/>
    <property type="molecule type" value="Genomic_DNA"/>
</dbReference>
<feature type="domain" description="Calcineurin-like phosphoesterase" evidence="2">
    <location>
        <begin position="245"/>
        <end position="460"/>
    </location>
</feature>
<dbReference type="AlphaFoldDB" id="A0A1I4J523"/>
<name>A0A1I4J523_9GAMM</name>
<dbReference type="InterPro" id="IPR004843">
    <property type="entry name" value="Calcineurin-like_PHP"/>
</dbReference>